<keyword evidence="2" id="KW-1185">Reference proteome</keyword>
<dbReference type="RefSeq" id="WP_006972692.1">
    <property type="nucleotide sequence ID" value="NZ_ABCS01000034.1"/>
</dbReference>
<reference evidence="1 2" key="1">
    <citation type="submission" date="2007-06" db="EMBL/GenBank/DDBJ databases">
        <authorList>
            <person name="Shimkets L."/>
            <person name="Ferriera S."/>
            <person name="Johnson J."/>
            <person name="Kravitz S."/>
            <person name="Beeson K."/>
            <person name="Sutton G."/>
            <person name="Rogers Y.-H."/>
            <person name="Friedman R."/>
            <person name="Frazier M."/>
            <person name="Venter J.C."/>
        </authorList>
    </citation>
    <scope>NUCLEOTIDE SEQUENCE [LARGE SCALE GENOMIC DNA]</scope>
    <source>
        <strain evidence="1 2">SIR-1</strain>
    </source>
</reference>
<gene>
    <name evidence="1" type="ORF">PPSIR1_00695</name>
</gene>
<organism evidence="1 2">
    <name type="scientific">Plesiocystis pacifica SIR-1</name>
    <dbReference type="NCBI Taxonomy" id="391625"/>
    <lineage>
        <taxon>Bacteria</taxon>
        <taxon>Pseudomonadati</taxon>
        <taxon>Myxococcota</taxon>
        <taxon>Polyangia</taxon>
        <taxon>Nannocystales</taxon>
        <taxon>Nannocystaceae</taxon>
        <taxon>Plesiocystis</taxon>
    </lineage>
</organism>
<dbReference type="Proteomes" id="UP000005801">
    <property type="component" value="Unassembled WGS sequence"/>
</dbReference>
<evidence type="ECO:0000313" key="2">
    <source>
        <dbReference type="Proteomes" id="UP000005801"/>
    </source>
</evidence>
<comment type="caution">
    <text evidence="1">The sequence shown here is derived from an EMBL/GenBank/DDBJ whole genome shotgun (WGS) entry which is preliminary data.</text>
</comment>
<accession>A6G7J7</accession>
<evidence type="ECO:0000313" key="1">
    <source>
        <dbReference type="EMBL" id="EDM78206.1"/>
    </source>
</evidence>
<dbReference type="AlphaFoldDB" id="A6G7J7"/>
<protein>
    <submittedName>
        <fullName evidence="1">Uncharacterized protein</fullName>
    </submittedName>
</protein>
<proteinExistence type="predicted"/>
<dbReference type="EMBL" id="ABCS01000034">
    <property type="protein sequence ID" value="EDM78206.1"/>
    <property type="molecule type" value="Genomic_DNA"/>
</dbReference>
<name>A6G7J7_9BACT</name>
<sequence length="192" mass="20238">MSLSFAFEPRVGSYRDHDETLSAYGYVPVGSPVQLAYGLRGRVYASSGWIFGASMTYGFRSAEGQPVPTTTTLFDLGFGVGHQLGLGFQATLDLGFSALTHTVGGPVDGGALVYLGPAFAPRVGYVIPLPPTPSGSGPYLLVSAGYSAHVPVGAAHQQPLWEAGFERGVVHAGLFAIESGFAVGVQRWRWRS</sequence>